<reference evidence="2 3" key="1">
    <citation type="submission" date="2023-10" db="EMBL/GenBank/DDBJ databases">
        <title>Genomes of two closely related lineages of the louse Polyplax serrata with different host specificities.</title>
        <authorList>
            <person name="Martinu J."/>
            <person name="Tarabai H."/>
            <person name="Stefka J."/>
            <person name="Hypsa V."/>
        </authorList>
    </citation>
    <scope>NUCLEOTIDE SEQUENCE [LARGE SCALE GENOMIC DNA]</scope>
    <source>
        <strain evidence="2">HR10_N</strain>
    </source>
</reference>
<dbReference type="AlphaFoldDB" id="A0AAN8NZ41"/>
<evidence type="ECO:0000313" key="2">
    <source>
        <dbReference type="EMBL" id="KAK6623106.1"/>
    </source>
</evidence>
<dbReference type="EMBL" id="JAWJWE010000038">
    <property type="protein sequence ID" value="KAK6623106.1"/>
    <property type="molecule type" value="Genomic_DNA"/>
</dbReference>
<keyword evidence="1" id="KW-0732">Signal</keyword>
<sequence>MYLRSAVLILAAFGSFASASAHHTYNGLHTHGLHTHGLPTHGHHYTNPISDMFHCVNAFVRPLIRGSVLPHTPSHLHRKYTPLSHRLPHLHNKKLNTLPLLKSPLAPQKICSACGSPTSGFVSGAHPSVGLAYPQLTLTKTSTFGGNSGRSSKHMGAYIHKYY</sequence>
<protein>
    <submittedName>
        <fullName evidence="2">Uncharacterized protein</fullName>
    </submittedName>
</protein>
<accession>A0AAN8NZ41</accession>
<comment type="caution">
    <text evidence="2">The sequence shown here is derived from an EMBL/GenBank/DDBJ whole genome shotgun (WGS) entry which is preliminary data.</text>
</comment>
<organism evidence="2 3">
    <name type="scientific">Polyplax serrata</name>
    <name type="common">Common mouse louse</name>
    <dbReference type="NCBI Taxonomy" id="468196"/>
    <lineage>
        <taxon>Eukaryota</taxon>
        <taxon>Metazoa</taxon>
        <taxon>Ecdysozoa</taxon>
        <taxon>Arthropoda</taxon>
        <taxon>Hexapoda</taxon>
        <taxon>Insecta</taxon>
        <taxon>Pterygota</taxon>
        <taxon>Neoptera</taxon>
        <taxon>Paraneoptera</taxon>
        <taxon>Psocodea</taxon>
        <taxon>Troctomorpha</taxon>
        <taxon>Phthiraptera</taxon>
        <taxon>Anoplura</taxon>
        <taxon>Polyplacidae</taxon>
        <taxon>Polyplax</taxon>
    </lineage>
</organism>
<proteinExistence type="predicted"/>
<evidence type="ECO:0000313" key="3">
    <source>
        <dbReference type="Proteomes" id="UP001372834"/>
    </source>
</evidence>
<feature type="signal peptide" evidence="1">
    <location>
        <begin position="1"/>
        <end position="21"/>
    </location>
</feature>
<gene>
    <name evidence="2" type="ORF">RUM43_008958</name>
</gene>
<evidence type="ECO:0000256" key="1">
    <source>
        <dbReference type="SAM" id="SignalP"/>
    </source>
</evidence>
<dbReference type="Proteomes" id="UP001372834">
    <property type="component" value="Unassembled WGS sequence"/>
</dbReference>
<feature type="chain" id="PRO_5042988899" evidence="1">
    <location>
        <begin position="22"/>
        <end position="163"/>
    </location>
</feature>
<name>A0AAN8NZ41_POLSC</name>